<dbReference type="PROSITE" id="PS52050">
    <property type="entry name" value="WYL"/>
    <property type="match status" value="1"/>
</dbReference>
<dbReference type="PANTHER" id="PTHR34580:SF1">
    <property type="entry name" value="PROTEIN PAFC"/>
    <property type="match status" value="1"/>
</dbReference>
<dbReference type="InterPro" id="IPR051534">
    <property type="entry name" value="CBASS_pafABC_assoc_protein"/>
</dbReference>
<organism evidence="3">
    <name type="scientific">uncultured Sulfurovum sp</name>
    <dbReference type="NCBI Taxonomy" id="269237"/>
    <lineage>
        <taxon>Bacteria</taxon>
        <taxon>Pseudomonadati</taxon>
        <taxon>Campylobacterota</taxon>
        <taxon>Epsilonproteobacteria</taxon>
        <taxon>Campylobacterales</taxon>
        <taxon>Sulfurovaceae</taxon>
        <taxon>Sulfurovum</taxon>
        <taxon>environmental samples</taxon>
    </lineage>
</organism>
<proteinExistence type="predicted"/>
<dbReference type="EMBL" id="CACVAS010000018">
    <property type="protein sequence ID" value="CAA6800751.1"/>
    <property type="molecule type" value="Genomic_DNA"/>
</dbReference>
<accession>A0A6S6S6R9</accession>
<evidence type="ECO:0000259" key="2">
    <source>
        <dbReference type="Pfam" id="PF25583"/>
    </source>
</evidence>
<dbReference type="AlphaFoldDB" id="A0A6S6S6R9"/>
<name>A0A6S6S6R9_9BACT</name>
<feature type="domain" description="WCX" evidence="2">
    <location>
        <begin position="243"/>
        <end position="314"/>
    </location>
</feature>
<protein>
    <submittedName>
        <fullName evidence="3">Transcriptional regulator, putative</fullName>
    </submittedName>
</protein>
<feature type="domain" description="WYL" evidence="1">
    <location>
        <begin position="146"/>
        <end position="211"/>
    </location>
</feature>
<reference evidence="3" key="1">
    <citation type="submission" date="2020-01" db="EMBL/GenBank/DDBJ databases">
        <authorList>
            <person name="Meier V. D."/>
            <person name="Meier V D."/>
        </authorList>
    </citation>
    <scope>NUCLEOTIDE SEQUENCE</scope>
    <source>
        <strain evidence="3">HLG_WM_MAG_01</strain>
    </source>
</reference>
<evidence type="ECO:0000313" key="3">
    <source>
        <dbReference type="EMBL" id="CAA6800751.1"/>
    </source>
</evidence>
<dbReference type="Pfam" id="PF13280">
    <property type="entry name" value="WYL"/>
    <property type="match status" value="1"/>
</dbReference>
<sequence>MCCLESMVSNMNSEERLLFIVDKLSKEVCSNSRLALEIFGEDTDNTRTKIRNSIKVIKKFFGRKLVQVSKGSHKLIDFPSSMLSLYDASSEDMIDVFQFIALFDEKKLAYFEQSEPLLMRKIKRETKALYHIFDVPFETIEEEKIWEKIKKSVKEKRYISIDYERNKLKNFKHIKPIRIVFARNNWYLAALLTENIDEYDFTFLRINHIKHVTIEAKQFKEEKQVLKHLEEMQSLFESYAMPNYEVKVQVSKKIASYFKQKKHLKSQNIVEERDDGSLLVTYSINNMMEILPLVKQWVPNIEIVEPLSLKNEIEQIFWDYIQ</sequence>
<evidence type="ECO:0000259" key="1">
    <source>
        <dbReference type="Pfam" id="PF13280"/>
    </source>
</evidence>
<dbReference type="PANTHER" id="PTHR34580">
    <property type="match status" value="1"/>
</dbReference>
<dbReference type="InterPro" id="IPR057727">
    <property type="entry name" value="WCX_dom"/>
</dbReference>
<dbReference type="InterPro" id="IPR026881">
    <property type="entry name" value="WYL_dom"/>
</dbReference>
<dbReference type="Pfam" id="PF25583">
    <property type="entry name" value="WCX"/>
    <property type="match status" value="1"/>
</dbReference>
<gene>
    <name evidence="3" type="ORF">HELGO_WM11099</name>
</gene>